<accession>A0A931AVV8</accession>
<evidence type="ECO:0000256" key="2">
    <source>
        <dbReference type="PIRSR" id="PIRSR605754-1"/>
    </source>
</evidence>
<name>A0A931AVV8_9ENTE</name>
<dbReference type="CDD" id="cd05827">
    <property type="entry name" value="Sortase_C"/>
    <property type="match status" value="1"/>
</dbReference>
<keyword evidence="1" id="KW-0378">Hydrolase</keyword>
<evidence type="ECO:0000313" key="5">
    <source>
        <dbReference type="Proteomes" id="UP000637757"/>
    </source>
</evidence>
<protein>
    <submittedName>
        <fullName evidence="4">Class C sortase</fullName>
    </submittedName>
</protein>
<keyword evidence="3" id="KW-1133">Transmembrane helix</keyword>
<evidence type="ECO:0000256" key="1">
    <source>
        <dbReference type="ARBA" id="ARBA00022801"/>
    </source>
</evidence>
<feature type="active site" description="Proton donor/acceptor" evidence="2">
    <location>
        <position position="164"/>
    </location>
</feature>
<reference evidence="4" key="1">
    <citation type="submission" date="2020-09" db="EMBL/GenBank/DDBJ databases">
        <title>Genomic insights into the novelty and pathogenicity of a unique biofilm-forming Enterococcus sp. bacteria (Enterococcus lacertideformus) identified in reptiles.</title>
        <authorList>
            <person name="Agius J.E."/>
            <person name="Phalen D.N."/>
            <person name="Rose K."/>
            <person name="Eden J.-S."/>
        </authorList>
    </citation>
    <scope>NUCLEOTIDE SEQUENCE</scope>
    <source>
        <strain evidence="4">PHRS 0518</strain>
    </source>
</reference>
<dbReference type="Pfam" id="PF04203">
    <property type="entry name" value="Sortase"/>
    <property type="match status" value="1"/>
</dbReference>
<dbReference type="EMBL" id="JADAKE010000017">
    <property type="protein sequence ID" value="MBF8808236.1"/>
    <property type="molecule type" value="Genomic_DNA"/>
</dbReference>
<proteinExistence type="predicted"/>
<feature type="transmembrane region" description="Helical" evidence="3">
    <location>
        <begin position="16"/>
        <end position="38"/>
    </location>
</feature>
<dbReference type="InterPro" id="IPR042002">
    <property type="entry name" value="Sortase_C"/>
</dbReference>
<keyword evidence="3" id="KW-0472">Membrane</keyword>
<feature type="active site" description="Acyl-thioester intermediate" evidence="2">
    <location>
        <position position="226"/>
    </location>
</feature>
<organism evidence="4 5">
    <name type="scientific">Enterococcus lacertideformus</name>
    <dbReference type="NCBI Taxonomy" id="2771493"/>
    <lineage>
        <taxon>Bacteria</taxon>
        <taxon>Bacillati</taxon>
        <taxon>Bacillota</taxon>
        <taxon>Bacilli</taxon>
        <taxon>Lactobacillales</taxon>
        <taxon>Enterococcaceae</taxon>
        <taxon>Enterococcus</taxon>
    </lineage>
</organism>
<dbReference type="NCBIfam" id="NF033745">
    <property type="entry name" value="class_C_sortase"/>
    <property type="match status" value="1"/>
</dbReference>
<feature type="transmembrane region" description="Helical" evidence="3">
    <location>
        <begin position="264"/>
        <end position="283"/>
    </location>
</feature>
<dbReference type="InterPro" id="IPR023365">
    <property type="entry name" value="Sortase_dom-sf"/>
</dbReference>
<dbReference type="SUPFAM" id="SSF63817">
    <property type="entry name" value="Sortase"/>
    <property type="match status" value="1"/>
</dbReference>
<dbReference type="Proteomes" id="UP000637757">
    <property type="component" value="Unassembled WGS sequence"/>
</dbReference>
<keyword evidence="5" id="KW-1185">Reference proteome</keyword>
<evidence type="ECO:0000256" key="3">
    <source>
        <dbReference type="SAM" id="Phobius"/>
    </source>
</evidence>
<dbReference type="InterPro" id="IPR005754">
    <property type="entry name" value="Sortase"/>
</dbReference>
<dbReference type="NCBIfam" id="TIGR01076">
    <property type="entry name" value="sortase_fam"/>
    <property type="match status" value="1"/>
</dbReference>
<dbReference type="Gene3D" id="2.40.260.10">
    <property type="entry name" value="Sortase"/>
    <property type="match status" value="1"/>
</dbReference>
<comment type="caution">
    <text evidence="4">The sequence shown here is derived from an EMBL/GenBank/DDBJ whole genome shotgun (WGS) entry which is preliminary data.</text>
</comment>
<gene>
    <name evidence="4" type="ORF">IC227_07900</name>
</gene>
<dbReference type="GO" id="GO:0016787">
    <property type="term" value="F:hydrolase activity"/>
    <property type="evidence" value="ECO:0007669"/>
    <property type="project" value="UniProtKB-KW"/>
</dbReference>
<dbReference type="AlphaFoldDB" id="A0A931AVV8"/>
<sequence length="295" mass="34358">MVKSRQKEIKKQRTNLIINVLIALLFATGIGVFSYPFFVDSLNNYLSQKMIEKHQRETIEQNQKNREQALKNMVAENEKRKEPNTIVGIGLLEELFDSKNTRGNYPAEYYEERLLGALYIPKIHASLPIFNETNDVLLEKGTTLLSGTSYPIGGESTHSVITGHTDLPEKMIFTKLEKLEEGDHFFLDVMGEMLAYKVEQIQVVLPEEIESLAIQEGRELVTLLTCTPYMINSHRLLVTGYRVPYVKEMAEKIQYTKKYHNIRLLIFGILLIVFLTVFFYWIWRKNVYYQIIKHL</sequence>
<keyword evidence="3" id="KW-0812">Transmembrane</keyword>
<evidence type="ECO:0000313" key="4">
    <source>
        <dbReference type="EMBL" id="MBF8808236.1"/>
    </source>
</evidence>